<evidence type="ECO:0000313" key="1">
    <source>
        <dbReference type="EMBL" id="AWI68924.1"/>
    </source>
</evidence>
<protein>
    <submittedName>
        <fullName evidence="1">Uncharacterized protein</fullName>
    </submittedName>
</protein>
<proteinExistence type="predicted"/>
<sequence length="102" mass="11401">MMSSLGLTQGNQSPLGLIACFLQSRNSQCKTYWNCRPQPNQVGVVNSQHDNMDLGYNSLLSYLASSRCIPEFHFWFPPFKLACFVPLRISPCSLSFASFGMA</sequence>
<accession>A0A2U8GJR5</accession>
<reference evidence="1" key="1">
    <citation type="journal article" date="2018" name="Am. J. Bot.">
        <title>Organellar phylogenomics inform systematics in the green algal family Hydrodictyaceae (Chlorophyceae) and provide clues to the complex evolutionary history of plastid genomes in the green algal tree of life.</title>
        <authorList>
            <person name="McManus H.A."/>
            <person name="Fucikova K."/>
            <person name="Lewis P.O."/>
            <person name="Lewis L.A."/>
            <person name="Karol K.G."/>
        </authorList>
    </citation>
    <scope>NUCLEOTIDE SEQUENCE</scope>
</reference>
<dbReference type="AlphaFoldDB" id="A0A2U8GJR5"/>
<name>A0A2U8GJR5_9CHLO</name>
<keyword evidence="1" id="KW-0150">Chloroplast</keyword>
<organism evidence="1">
    <name type="scientific">Pseudopediastrum sp. CL0201VA</name>
    <dbReference type="NCBI Taxonomy" id="2184484"/>
    <lineage>
        <taxon>Eukaryota</taxon>
        <taxon>Viridiplantae</taxon>
        <taxon>Chlorophyta</taxon>
        <taxon>core chlorophytes</taxon>
        <taxon>Chlorophyceae</taxon>
        <taxon>CS clade</taxon>
        <taxon>Sphaeropleales</taxon>
        <taxon>Hydrodictyaceae</taxon>
        <taxon>Pseudopediastrum</taxon>
    </lineage>
</organism>
<dbReference type="GeneID" id="36951987"/>
<dbReference type="RefSeq" id="YP_009492243.1">
    <property type="nucleotide sequence ID" value="NC_037922.1"/>
</dbReference>
<geneLocation type="chloroplast" evidence="1"/>
<keyword evidence="1" id="KW-0934">Plastid</keyword>
<dbReference type="EMBL" id="MF276985">
    <property type="protein sequence ID" value="AWI68924.1"/>
    <property type="molecule type" value="Genomic_DNA"/>
</dbReference>